<feature type="binding site" evidence="3">
    <location>
        <position position="123"/>
    </location>
    <ligand>
        <name>a divalent metal cation</name>
        <dbReference type="ChEBI" id="CHEBI:60240"/>
        <label>2</label>
    </ligand>
</feature>
<feature type="binding site" evidence="3">
    <location>
        <position position="89"/>
    </location>
    <ligand>
        <name>a divalent metal cation</name>
        <dbReference type="ChEBI" id="CHEBI:60240"/>
        <label>1</label>
    </ligand>
</feature>
<evidence type="ECO:0000256" key="2">
    <source>
        <dbReference type="ARBA" id="ARBA00022801"/>
    </source>
</evidence>
<feature type="binding site" evidence="3">
    <location>
        <position position="9"/>
    </location>
    <ligand>
        <name>a divalent metal cation</name>
        <dbReference type="ChEBI" id="CHEBI:60240"/>
        <label>1</label>
    </ligand>
</feature>
<evidence type="ECO:0000313" key="5">
    <source>
        <dbReference type="Proteomes" id="UP000034740"/>
    </source>
</evidence>
<dbReference type="AlphaFoldDB" id="A0A0G1XY28"/>
<feature type="binding site" evidence="3">
    <location>
        <position position="7"/>
    </location>
    <ligand>
        <name>a divalent metal cation</name>
        <dbReference type="ChEBI" id="CHEBI:60240"/>
        <label>1</label>
    </ligand>
</feature>
<dbReference type="GO" id="GO:0005829">
    <property type="term" value="C:cytosol"/>
    <property type="evidence" value="ECO:0007669"/>
    <property type="project" value="TreeGrafter"/>
</dbReference>
<keyword evidence="2" id="KW-0378">Hydrolase</keyword>
<dbReference type="Pfam" id="PF01026">
    <property type="entry name" value="TatD_DNase"/>
    <property type="match status" value="1"/>
</dbReference>
<proteinExistence type="predicted"/>
<dbReference type="SUPFAM" id="SSF51556">
    <property type="entry name" value="Metallo-dependent hydrolases"/>
    <property type="match status" value="1"/>
</dbReference>
<dbReference type="InterPro" id="IPR015991">
    <property type="entry name" value="TatD/YcfH-like"/>
</dbReference>
<evidence type="ECO:0008006" key="6">
    <source>
        <dbReference type="Google" id="ProtNLM"/>
    </source>
</evidence>
<protein>
    <recommendedName>
        <fullName evidence="6">Hydrolase, TatD family</fullName>
    </recommendedName>
</protein>
<dbReference type="PROSITE" id="PS01090">
    <property type="entry name" value="TATD_2"/>
    <property type="match status" value="1"/>
</dbReference>
<dbReference type="PANTHER" id="PTHR46124">
    <property type="entry name" value="D-AMINOACYL-TRNA DEACYLASE"/>
    <property type="match status" value="1"/>
</dbReference>
<sequence>MKFFDAHCHLQFQQYDADREKVLTRMRDLDMGAIVVGTNYETSKTGLELARRHDFIWASVGLHPNDEESYDVSKYEELAQDPKVVAIGECGLDYFRSKDKDQNSKFEAQIKLAEKLRKPLIVHCRNAHEDCSSILQKTRISVPVVMHFFTGTAELAQKYLELGCHISFPGPITFTDMYDESIRVTPMDKILAETDAPFAAPVPHRGVRNEPIYVEEVVKKIAETRGIPLKEMSSRIVENTQEVFGLQ</sequence>
<accession>A0A0G1XY28</accession>
<dbReference type="NCBIfam" id="TIGR00010">
    <property type="entry name" value="YchF/TatD family DNA exonuclease"/>
    <property type="match status" value="1"/>
</dbReference>
<dbReference type="InterPro" id="IPR001130">
    <property type="entry name" value="TatD-like"/>
</dbReference>
<dbReference type="GO" id="GO:0004536">
    <property type="term" value="F:DNA nuclease activity"/>
    <property type="evidence" value="ECO:0007669"/>
    <property type="project" value="InterPro"/>
</dbReference>
<reference evidence="4 5" key="1">
    <citation type="journal article" date="2015" name="Nature">
        <title>rRNA introns, odd ribosomes, and small enigmatic genomes across a large radiation of phyla.</title>
        <authorList>
            <person name="Brown C.T."/>
            <person name="Hug L.A."/>
            <person name="Thomas B.C."/>
            <person name="Sharon I."/>
            <person name="Castelle C.J."/>
            <person name="Singh A."/>
            <person name="Wilkins M.J."/>
            <person name="Williams K.H."/>
            <person name="Banfield J.F."/>
        </authorList>
    </citation>
    <scope>NUCLEOTIDE SEQUENCE [LARGE SCALE GENOMIC DNA]</scope>
</reference>
<dbReference type="InterPro" id="IPR018228">
    <property type="entry name" value="DNase_TatD-rel_CS"/>
</dbReference>
<dbReference type="PIRSF" id="PIRSF005902">
    <property type="entry name" value="DNase_TatD"/>
    <property type="match status" value="1"/>
</dbReference>
<dbReference type="GO" id="GO:0046872">
    <property type="term" value="F:metal ion binding"/>
    <property type="evidence" value="ECO:0007669"/>
    <property type="project" value="UniProtKB-KW"/>
</dbReference>
<feature type="binding site" evidence="3">
    <location>
        <position position="147"/>
    </location>
    <ligand>
        <name>a divalent metal cation</name>
        <dbReference type="ChEBI" id="CHEBI:60240"/>
        <label>2</label>
    </ligand>
</feature>
<name>A0A0G1XY28_9BACT</name>
<evidence type="ECO:0000313" key="4">
    <source>
        <dbReference type="EMBL" id="KKW35810.1"/>
    </source>
</evidence>
<dbReference type="EMBL" id="LCRO01000003">
    <property type="protein sequence ID" value="KKW35810.1"/>
    <property type="molecule type" value="Genomic_DNA"/>
</dbReference>
<gene>
    <name evidence="4" type="ORF">UY83_C0003G0095</name>
</gene>
<evidence type="ECO:0000256" key="1">
    <source>
        <dbReference type="ARBA" id="ARBA00022723"/>
    </source>
</evidence>
<evidence type="ECO:0000256" key="3">
    <source>
        <dbReference type="PIRSR" id="PIRSR005902-1"/>
    </source>
</evidence>
<dbReference type="PANTHER" id="PTHR46124:SF2">
    <property type="entry name" value="D-AMINOACYL-TRNA DEACYLASE"/>
    <property type="match status" value="1"/>
</dbReference>
<dbReference type="PATRIC" id="fig|1618605.3.peg.292"/>
<dbReference type="CDD" id="cd01310">
    <property type="entry name" value="TatD_DNAse"/>
    <property type="match status" value="1"/>
</dbReference>
<comment type="caution">
    <text evidence="4">The sequence shown here is derived from an EMBL/GenBank/DDBJ whole genome shotgun (WGS) entry which is preliminary data.</text>
</comment>
<dbReference type="Gene3D" id="3.20.20.140">
    <property type="entry name" value="Metal-dependent hydrolases"/>
    <property type="match status" value="1"/>
</dbReference>
<dbReference type="GO" id="GO:0016788">
    <property type="term" value="F:hydrolase activity, acting on ester bonds"/>
    <property type="evidence" value="ECO:0007669"/>
    <property type="project" value="InterPro"/>
</dbReference>
<keyword evidence="1 3" id="KW-0479">Metal-binding</keyword>
<dbReference type="FunFam" id="3.20.20.140:FF:000005">
    <property type="entry name" value="TatD family hydrolase"/>
    <property type="match status" value="1"/>
</dbReference>
<feature type="binding site" evidence="3">
    <location>
        <position position="195"/>
    </location>
    <ligand>
        <name>a divalent metal cation</name>
        <dbReference type="ChEBI" id="CHEBI:60240"/>
        <label>1</label>
    </ligand>
</feature>
<dbReference type="InterPro" id="IPR032466">
    <property type="entry name" value="Metal_Hydrolase"/>
</dbReference>
<organism evidence="4 5">
    <name type="scientific">Candidatus Adlerbacteria bacterium GW2011_GWA1_54_10</name>
    <dbReference type="NCBI Taxonomy" id="1618605"/>
    <lineage>
        <taxon>Bacteria</taxon>
        <taxon>Candidatus Adleribacteriota</taxon>
    </lineage>
</organism>
<dbReference type="Proteomes" id="UP000034740">
    <property type="component" value="Unassembled WGS sequence"/>
</dbReference>